<evidence type="ECO:0000256" key="3">
    <source>
        <dbReference type="ARBA" id="ARBA00022801"/>
    </source>
</evidence>
<dbReference type="SMART" id="SM00990">
    <property type="entry name" value="VRR_NUC"/>
    <property type="match status" value="1"/>
</dbReference>
<keyword evidence="2" id="KW-0540">Nuclease</keyword>
<sequence length="96" mass="10936">MKESTIEKYLTQRVKDLGGRAYKFTSPMHRGVADRVVCLPDGQTWFVEVKTEGGRLSPLQKVFASDMALMNQKYVCLWNKEQIDGWIITTLPRNGG</sequence>
<dbReference type="Gene3D" id="3.40.1350.10">
    <property type="match status" value="1"/>
</dbReference>
<reference evidence="5" key="1">
    <citation type="submission" date="2020-05" db="EMBL/GenBank/DDBJ databases">
        <authorList>
            <person name="Chiriac C."/>
            <person name="Salcher M."/>
            <person name="Ghai R."/>
            <person name="Kavagutti S V."/>
        </authorList>
    </citation>
    <scope>NUCLEOTIDE SEQUENCE</scope>
</reference>
<dbReference type="GO" id="GO:0004518">
    <property type="term" value="F:nuclease activity"/>
    <property type="evidence" value="ECO:0007669"/>
    <property type="project" value="UniProtKB-KW"/>
</dbReference>
<evidence type="ECO:0000313" key="5">
    <source>
        <dbReference type="EMBL" id="CAB4214526.1"/>
    </source>
</evidence>
<evidence type="ECO:0000256" key="2">
    <source>
        <dbReference type="ARBA" id="ARBA00022722"/>
    </source>
</evidence>
<keyword evidence="3" id="KW-0378">Hydrolase</keyword>
<gene>
    <name evidence="5" type="ORF">UFOVP1457_47</name>
</gene>
<accession>A0A6J5SJQ9</accession>
<dbReference type="EMBL" id="LR797409">
    <property type="protein sequence ID" value="CAB4214526.1"/>
    <property type="molecule type" value="Genomic_DNA"/>
</dbReference>
<protein>
    <submittedName>
        <fullName evidence="5">VRR-NUC domain containing protein</fullName>
    </submittedName>
</protein>
<dbReference type="InterPro" id="IPR014883">
    <property type="entry name" value="VRR_NUC"/>
</dbReference>
<dbReference type="GO" id="GO:0016788">
    <property type="term" value="F:hydrolase activity, acting on ester bonds"/>
    <property type="evidence" value="ECO:0007669"/>
    <property type="project" value="InterPro"/>
</dbReference>
<comment type="cofactor">
    <cofactor evidence="1">
        <name>Mg(2+)</name>
        <dbReference type="ChEBI" id="CHEBI:18420"/>
    </cofactor>
</comment>
<evidence type="ECO:0000259" key="4">
    <source>
        <dbReference type="SMART" id="SM00990"/>
    </source>
</evidence>
<dbReference type="GO" id="GO:0003676">
    <property type="term" value="F:nucleic acid binding"/>
    <property type="evidence" value="ECO:0007669"/>
    <property type="project" value="InterPro"/>
</dbReference>
<proteinExistence type="predicted"/>
<feature type="domain" description="VRR-NUC" evidence="4">
    <location>
        <begin position="1"/>
        <end position="81"/>
    </location>
</feature>
<name>A0A6J5SJQ9_9CAUD</name>
<dbReference type="InterPro" id="IPR011856">
    <property type="entry name" value="tRNA_endonuc-like_dom_sf"/>
</dbReference>
<organism evidence="5">
    <name type="scientific">uncultured Caudovirales phage</name>
    <dbReference type="NCBI Taxonomy" id="2100421"/>
    <lineage>
        <taxon>Viruses</taxon>
        <taxon>Duplodnaviria</taxon>
        <taxon>Heunggongvirae</taxon>
        <taxon>Uroviricota</taxon>
        <taxon>Caudoviricetes</taxon>
        <taxon>Peduoviridae</taxon>
        <taxon>Maltschvirus</taxon>
        <taxon>Maltschvirus maltsch</taxon>
    </lineage>
</organism>
<evidence type="ECO:0000256" key="1">
    <source>
        <dbReference type="ARBA" id="ARBA00001946"/>
    </source>
</evidence>